<dbReference type="InterPro" id="IPR017467">
    <property type="entry name" value="CHP03016_PEP-CTERM"/>
</dbReference>
<name>A0ABS1E761_9GAMM</name>
<evidence type="ECO:0000313" key="3">
    <source>
        <dbReference type="EMBL" id="MBK1726967.1"/>
    </source>
</evidence>
<organism evidence="3 4">
    <name type="scientific">Halorhodospira neutriphila</name>
    <dbReference type="NCBI Taxonomy" id="168379"/>
    <lineage>
        <taxon>Bacteria</taxon>
        <taxon>Pseudomonadati</taxon>
        <taxon>Pseudomonadota</taxon>
        <taxon>Gammaproteobacteria</taxon>
        <taxon>Chromatiales</taxon>
        <taxon>Ectothiorhodospiraceae</taxon>
        <taxon>Halorhodospira</taxon>
    </lineage>
</organism>
<dbReference type="InterPro" id="IPR018759">
    <property type="entry name" value="BBP2_2"/>
</dbReference>
<keyword evidence="2" id="KW-0472">Membrane</keyword>
<feature type="transmembrane region" description="Helical" evidence="2">
    <location>
        <begin position="34"/>
        <end position="51"/>
    </location>
</feature>
<accession>A0ABS1E761</accession>
<dbReference type="EMBL" id="NRSH01000084">
    <property type="protein sequence ID" value="MBK1726967.1"/>
    <property type="molecule type" value="Genomic_DNA"/>
</dbReference>
<dbReference type="NCBIfam" id="TIGR03016">
    <property type="entry name" value="pepcterm_hypo_1"/>
    <property type="match status" value="1"/>
</dbReference>
<evidence type="ECO:0000256" key="1">
    <source>
        <dbReference type="SAM" id="MobiDB-lite"/>
    </source>
</evidence>
<keyword evidence="4" id="KW-1185">Reference proteome</keyword>
<keyword evidence="2" id="KW-0812">Transmembrane</keyword>
<sequence length="518" mass="60114">MATTGVTTRRAPAAIPGTSAPPPRRRGRARRMRWIGRLGAVALTVPAVAAAETDWEFTPRVTLGAELTDNVAFAPRGEEQGDLMGLIRPGFTLSGESSRATLDLEYSWESRFHQERGDLDRSRHRLRGQGRLELLRQTAFVEGYIRRDVRADAPLQPIGPENERETTRYRISPFLLTRYGAFAEQELRYIFDEIRYHGTERADQADLRAHRGRYRLSSGRAFDQLFWSLTAEASENRFDEERRRPIERVNTEATAGYRVARSLRLGASAGQGWNRVGDGPRRDTDSWSVNADWSPSRATTLNARYGEVTFEIPPETVTRERRSLTLRHRRQRATFSLSYRERVTDWPELERQVEVELDELLDLPRFGDDFTVSFLRRSEQDVSFTETWLASWRYETGRSTFGIGLLQREVDERIAFGQAGQERVDRDRRIDGLWRWGLGPYTDAILRGAYTRTDGTDRQGREVELDEWRTSVGLARDFGRRTRGIIEYRYRASERIRPRERRQERRENLISARVTMEF</sequence>
<evidence type="ECO:0000313" key="4">
    <source>
        <dbReference type="Proteomes" id="UP000738126"/>
    </source>
</evidence>
<evidence type="ECO:0000256" key="2">
    <source>
        <dbReference type="SAM" id="Phobius"/>
    </source>
</evidence>
<feature type="region of interest" description="Disordered" evidence="1">
    <location>
        <begin position="1"/>
        <end position="28"/>
    </location>
</feature>
<dbReference type="Pfam" id="PF10082">
    <property type="entry name" value="BBP2_2"/>
    <property type="match status" value="1"/>
</dbReference>
<gene>
    <name evidence="3" type="ORF">CKO13_08015</name>
</gene>
<protein>
    <submittedName>
        <fullName evidence="3">TIGR03016 family PEP-CTERM system-associated outer membrane protein</fullName>
    </submittedName>
</protein>
<comment type="caution">
    <text evidence="3">The sequence shown here is derived from an EMBL/GenBank/DDBJ whole genome shotgun (WGS) entry which is preliminary data.</text>
</comment>
<dbReference type="SUPFAM" id="SSF56935">
    <property type="entry name" value="Porins"/>
    <property type="match status" value="1"/>
</dbReference>
<reference evidence="3 4" key="1">
    <citation type="journal article" date="2020" name="Microorganisms">
        <title>Osmotic Adaptation and Compatible Solute Biosynthesis of Phototrophic Bacteria as Revealed from Genome Analyses.</title>
        <authorList>
            <person name="Imhoff J.F."/>
            <person name="Rahn T."/>
            <person name="Kunzel S."/>
            <person name="Keller A."/>
            <person name="Neulinger S.C."/>
        </authorList>
    </citation>
    <scope>NUCLEOTIDE SEQUENCE [LARGE SCALE GENOMIC DNA]</scope>
    <source>
        <strain evidence="3 4">DSM 15116</strain>
    </source>
</reference>
<proteinExistence type="predicted"/>
<dbReference type="Proteomes" id="UP000738126">
    <property type="component" value="Unassembled WGS sequence"/>
</dbReference>
<keyword evidence="2" id="KW-1133">Transmembrane helix</keyword>